<dbReference type="Gene3D" id="1.25.40.10">
    <property type="entry name" value="Tetratricopeptide repeat domain"/>
    <property type="match status" value="1"/>
</dbReference>
<dbReference type="SMART" id="SM00671">
    <property type="entry name" value="SEL1"/>
    <property type="match status" value="3"/>
</dbReference>
<dbReference type="SUPFAM" id="SSF81901">
    <property type="entry name" value="HCP-like"/>
    <property type="match status" value="1"/>
</dbReference>
<dbReference type="EMBL" id="UOFP01000207">
    <property type="protein sequence ID" value="VAW88051.1"/>
    <property type="molecule type" value="Genomic_DNA"/>
</dbReference>
<name>A0A3B0Z934_9ZZZZ</name>
<dbReference type="InterPro" id="IPR050767">
    <property type="entry name" value="Sel1_AlgK"/>
</dbReference>
<organism evidence="1">
    <name type="scientific">hydrothermal vent metagenome</name>
    <dbReference type="NCBI Taxonomy" id="652676"/>
    <lineage>
        <taxon>unclassified sequences</taxon>
        <taxon>metagenomes</taxon>
        <taxon>ecological metagenomes</taxon>
    </lineage>
</organism>
<dbReference type="PANTHER" id="PTHR11102:SF160">
    <property type="entry name" value="ERAD-ASSOCIATED E3 UBIQUITIN-PROTEIN LIGASE COMPONENT HRD3"/>
    <property type="match status" value="1"/>
</dbReference>
<sequence length="145" mass="16441">MSACSPRMDSCLDDGISTEQVQAHIEQGRRDELLNQLQFRANSGEVAAQYFLGFIYWSDDPEKSFNWFKASAESGCLEGARYVAQSYLDGSAVKRDEQQAFYWHLRLAESGDNSAMRMVSHMYKAGQGVEKNLDQAHAWATKSWQ</sequence>
<dbReference type="Pfam" id="PF08238">
    <property type="entry name" value="Sel1"/>
    <property type="match status" value="3"/>
</dbReference>
<dbReference type="PANTHER" id="PTHR11102">
    <property type="entry name" value="SEL-1-LIKE PROTEIN"/>
    <property type="match status" value="1"/>
</dbReference>
<dbReference type="InterPro" id="IPR006597">
    <property type="entry name" value="Sel1-like"/>
</dbReference>
<evidence type="ECO:0000313" key="1">
    <source>
        <dbReference type="EMBL" id="VAW88051.1"/>
    </source>
</evidence>
<dbReference type="AlphaFoldDB" id="A0A3B0Z934"/>
<accession>A0A3B0Z934</accession>
<protein>
    <recommendedName>
        <fullName evidence="2">TETRATRICOPEPTIDE REPEAT FAMILY PROTEIN</fullName>
    </recommendedName>
</protein>
<gene>
    <name evidence="1" type="ORF">MNBD_GAMMA18-1116</name>
</gene>
<evidence type="ECO:0008006" key="2">
    <source>
        <dbReference type="Google" id="ProtNLM"/>
    </source>
</evidence>
<proteinExistence type="predicted"/>
<reference evidence="1" key="1">
    <citation type="submission" date="2018-06" db="EMBL/GenBank/DDBJ databases">
        <authorList>
            <person name="Zhirakovskaya E."/>
        </authorList>
    </citation>
    <scope>NUCLEOTIDE SEQUENCE</scope>
</reference>
<dbReference type="InterPro" id="IPR011990">
    <property type="entry name" value="TPR-like_helical_dom_sf"/>
</dbReference>